<dbReference type="Gene3D" id="3.20.20.370">
    <property type="entry name" value="Glycoside hydrolase/deacetylase"/>
    <property type="match status" value="1"/>
</dbReference>
<dbReference type="RefSeq" id="WP_140988373.1">
    <property type="nucleotide sequence ID" value="NZ_VHIQ01000001.1"/>
</dbReference>
<dbReference type="GO" id="GO:0016810">
    <property type="term" value="F:hydrolase activity, acting on carbon-nitrogen (but not peptide) bonds"/>
    <property type="evidence" value="ECO:0007669"/>
    <property type="project" value="InterPro"/>
</dbReference>
<dbReference type="GO" id="GO:0005975">
    <property type="term" value="P:carbohydrate metabolic process"/>
    <property type="evidence" value="ECO:0007669"/>
    <property type="project" value="InterPro"/>
</dbReference>
<comment type="caution">
    <text evidence="2">The sequence shown here is derived from an EMBL/GenBank/DDBJ whole genome shotgun (WGS) entry which is preliminary data.</text>
</comment>
<dbReference type="InterPro" id="IPR002509">
    <property type="entry name" value="NODB_dom"/>
</dbReference>
<dbReference type="AlphaFoldDB" id="A0A506PNV2"/>
<reference evidence="2 3" key="1">
    <citation type="submission" date="2019-06" db="EMBL/GenBank/DDBJ databases">
        <title>Flavobacteriaceae Paucihalobacterium erythroidium CWB-1, complete genome.</title>
        <authorList>
            <person name="Wu S."/>
        </authorList>
    </citation>
    <scope>NUCLEOTIDE SEQUENCE [LARGE SCALE GENOMIC DNA]</scope>
    <source>
        <strain evidence="2 3">CWB-1</strain>
    </source>
</reference>
<name>A0A506PNV2_9FLAO</name>
<dbReference type="OrthoDB" id="9790057at2"/>
<dbReference type="SUPFAM" id="SSF88713">
    <property type="entry name" value="Glycoside hydrolase/deacetylase"/>
    <property type="match status" value="1"/>
</dbReference>
<organism evidence="2 3">
    <name type="scientific">Paucihalobacter ruber</name>
    <dbReference type="NCBI Taxonomy" id="2567861"/>
    <lineage>
        <taxon>Bacteria</taxon>
        <taxon>Pseudomonadati</taxon>
        <taxon>Bacteroidota</taxon>
        <taxon>Flavobacteriia</taxon>
        <taxon>Flavobacteriales</taxon>
        <taxon>Flavobacteriaceae</taxon>
        <taxon>Paucihalobacter</taxon>
    </lineage>
</organism>
<keyword evidence="3" id="KW-1185">Reference proteome</keyword>
<dbReference type="EMBL" id="VHIQ01000001">
    <property type="protein sequence ID" value="TPV35364.1"/>
    <property type="molecule type" value="Genomic_DNA"/>
</dbReference>
<dbReference type="PROSITE" id="PS51257">
    <property type="entry name" value="PROKAR_LIPOPROTEIN"/>
    <property type="match status" value="1"/>
</dbReference>
<sequence>MTRLIILFYGCFLLFSSCKQKPVFIDFTYPEGKYKALVLSYDDGTIQDIQLANLFDQHNLVGTFNLNSEYLGTKRGWPQQNGDTIFQKYVAKDSLLFIYKNHEIAAHGALHKNFIDITDKEILDEVNIDIKNLTELTDRKIISMAYPFGNTNDSIAKLISTTEIVNARTVDDTYKFDLPKNYLIWNPTCHDSKVLDYLNDYLILDKPKLSLFYVWGHSWEFEDQHRWNNMVEFCEKIGKANDIWSVGNGELTKYLKAIKKVQINEYKIVNPLNNELVWIKLSTGIKKLEAGETIEIKTIANKQTSKKNTDHEQGI</sequence>
<accession>A0A506PNV2</accession>
<feature type="domain" description="NodB homology" evidence="1">
    <location>
        <begin position="33"/>
        <end position="162"/>
    </location>
</feature>
<dbReference type="Pfam" id="PF01522">
    <property type="entry name" value="Polysacc_deac_1"/>
    <property type="match status" value="1"/>
</dbReference>
<dbReference type="CDD" id="cd10967">
    <property type="entry name" value="CE4_GLA_like_6s"/>
    <property type="match status" value="1"/>
</dbReference>
<dbReference type="InterPro" id="IPR011330">
    <property type="entry name" value="Glyco_hydro/deAcase_b/a-brl"/>
</dbReference>
<dbReference type="Proteomes" id="UP000317332">
    <property type="component" value="Unassembled WGS sequence"/>
</dbReference>
<evidence type="ECO:0000313" key="2">
    <source>
        <dbReference type="EMBL" id="TPV35364.1"/>
    </source>
</evidence>
<evidence type="ECO:0000259" key="1">
    <source>
        <dbReference type="Pfam" id="PF01522"/>
    </source>
</evidence>
<evidence type="ECO:0000313" key="3">
    <source>
        <dbReference type="Proteomes" id="UP000317332"/>
    </source>
</evidence>
<gene>
    <name evidence="2" type="ORF">FJ651_00120</name>
</gene>
<protein>
    <recommendedName>
        <fullName evidence="1">NodB homology domain-containing protein</fullName>
    </recommendedName>
</protein>
<proteinExistence type="predicted"/>